<dbReference type="AlphaFoldDB" id="A0A9P9CXG6"/>
<comment type="caution">
    <text evidence="2">The sequence shown here is derived from an EMBL/GenBank/DDBJ whole genome shotgun (WGS) entry which is preliminary data.</text>
</comment>
<organism evidence="2 3">
    <name type="scientific">Dactylonectria estremocensis</name>
    <dbReference type="NCBI Taxonomy" id="1079267"/>
    <lineage>
        <taxon>Eukaryota</taxon>
        <taxon>Fungi</taxon>
        <taxon>Dikarya</taxon>
        <taxon>Ascomycota</taxon>
        <taxon>Pezizomycotina</taxon>
        <taxon>Sordariomycetes</taxon>
        <taxon>Hypocreomycetidae</taxon>
        <taxon>Hypocreales</taxon>
        <taxon>Nectriaceae</taxon>
        <taxon>Dactylonectria</taxon>
    </lineage>
</organism>
<evidence type="ECO:0000313" key="3">
    <source>
        <dbReference type="Proteomes" id="UP000717696"/>
    </source>
</evidence>
<evidence type="ECO:0000313" key="2">
    <source>
        <dbReference type="EMBL" id="KAH7108712.1"/>
    </source>
</evidence>
<feature type="compositionally biased region" description="Basic and acidic residues" evidence="1">
    <location>
        <begin position="153"/>
        <end position="165"/>
    </location>
</feature>
<accession>A0A9P9CXG6</accession>
<protein>
    <submittedName>
        <fullName evidence="2">Uncharacterized protein</fullName>
    </submittedName>
</protein>
<proteinExistence type="predicted"/>
<dbReference type="Proteomes" id="UP000717696">
    <property type="component" value="Unassembled WGS sequence"/>
</dbReference>
<sequence length="187" mass="20315">MLPLHDILSMSMPDWVSLARNLPAIRKLTLCFSSWYGFSRPGSVGFKQLTLELSWRKASSSSARLFFFLLCANVLFFAGPSHPRLASTSNSSAECFLFLPIPSALSSVGFSPPQSVLQSMSSSLLASSKSYSSTSESSVSRKGRSSSAGVKRPSSETDAPLRRASDPVQHLQPRQVSKRCQTEYIGG</sequence>
<dbReference type="EMBL" id="JAGMUU010000090">
    <property type="protein sequence ID" value="KAH7108712.1"/>
    <property type="molecule type" value="Genomic_DNA"/>
</dbReference>
<evidence type="ECO:0000256" key="1">
    <source>
        <dbReference type="SAM" id="MobiDB-lite"/>
    </source>
</evidence>
<keyword evidence="3" id="KW-1185">Reference proteome</keyword>
<reference evidence="2" key="1">
    <citation type="journal article" date="2021" name="Nat. Commun.">
        <title>Genetic determinants of endophytism in the Arabidopsis root mycobiome.</title>
        <authorList>
            <person name="Mesny F."/>
            <person name="Miyauchi S."/>
            <person name="Thiergart T."/>
            <person name="Pickel B."/>
            <person name="Atanasova L."/>
            <person name="Karlsson M."/>
            <person name="Huettel B."/>
            <person name="Barry K.W."/>
            <person name="Haridas S."/>
            <person name="Chen C."/>
            <person name="Bauer D."/>
            <person name="Andreopoulos W."/>
            <person name="Pangilinan J."/>
            <person name="LaButti K."/>
            <person name="Riley R."/>
            <person name="Lipzen A."/>
            <person name="Clum A."/>
            <person name="Drula E."/>
            <person name="Henrissat B."/>
            <person name="Kohler A."/>
            <person name="Grigoriev I.V."/>
            <person name="Martin F.M."/>
            <person name="Hacquard S."/>
        </authorList>
    </citation>
    <scope>NUCLEOTIDE SEQUENCE</scope>
    <source>
        <strain evidence="2">MPI-CAGE-AT-0021</strain>
    </source>
</reference>
<name>A0A9P9CXG6_9HYPO</name>
<feature type="region of interest" description="Disordered" evidence="1">
    <location>
        <begin position="134"/>
        <end position="187"/>
    </location>
</feature>
<gene>
    <name evidence="2" type="ORF">B0J13DRAFT_332722</name>
</gene>
<feature type="compositionally biased region" description="Low complexity" evidence="1">
    <location>
        <begin position="134"/>
        <end position="149"/>
    </location>
</feature>